<accession>Q65XQ6</accession>
<evidence type="ECO:0000313" key="5">
    <source>
        <dbReference type="Proteomes" id="UP000000763"/>
    </source>
</evidence>
<dbReference type="Proteomes" id="UP000000763">
    <property type="component" value="Chromosome 5"/>
</dbReference>
<reference evidence="3" key="1">
    <citation type="submission" date="2004-09" db="EMBL/GenBank/DDBJ databases">
        <title>Oryza sativa BAC OSJNBa0072C16 genomic sequence.</title>
        <authorList>
            <person name="Chow T.-Y."/>
            <person name="Hsing Y.-I.C."/>
            <person name="Chen C.-S."/>
            <person name="Chen H.-H."/>
            <person name="Liu S.-M."/>
            <person name="Chao Y.-T."/>
            <person name="Chang S.-J."/>
            <person name="Chen H.-C."/>
            <person name="Chen S.-K."/>
            <person name="Chen T.-R."/>
            <person name="Chen Y.-L."/>
            <person name="Cheng C.-H."/>
            <person name="Chung C.-I."/>
            <person name="Han S.-Y."/>
            <person name="Hsiao S.-H."/>
            <person name="Hsiung J.-N."/>
            <person name="Hsu C.-H."/>
            <person name="Huang J.-J."/>
            <person name="Kau P.-I."/>
            <person name="Lee M.-C."/>
            <person name="Leu H.-L."/>
            <person name="Li Y.-F."/>
            <person name="Lin S.-J."/>
            <person name="Lin Y.-C."/>
            <person name="Wu S.-W."/>
            <person name="Yu C.-Y."/>
            <person name="Yu S.-W."/>
            <person name="Wu H.-P."/>
            <person name="Shaw J.-F."/>
        </authorList>
    </citation>
    <scope>NUCLEOTIDE SEQUENCE</scope>
</reference>
<feature type="coiled-coil region" evidence="1">
    <location>
        <begin position="124"/>
        <end position="151"/>
    </location>
</feature>
<reference evidence="5" key="3">
    <citation type="journal article" date="2005" name="Nature">
        <title>The map-based sequence of the rice genome.</title>
        <authorList>
            <consortium name="International rice genome sequencing project (IRGSP)"/>
            <person name="Matsumoto T."/>
            <person name="Wu J."/>
            <person name="Kanamori H."/>
            <person name="Katayose Y."/>
            <person name="Fujisawa M."/>
            <person name="Namiki N."/>
            <person name="Mizuno H."/>
            <person name="Yamamoto K."/>
            <person name="Antonio B.A."/>
            <person name="Baba T."/>
            <person name="Sakata K."/>
            <person name="Nagamura Y."/>
            <person name="Aoki H."/>
            <person name="Arikawa K."/>
            <person name="Arita K."/>
            <person name="Bito T."/>
            <person name="Chiden Y."/>
            <person name="Fujitsuka N."/>
            <person name="Fukunaka R."/>
            <person name="Hamada M."/>
            <person name="Harada C."/>
            <person name="Hayashi A."/>
            <person name="Hijishita S."/>
            <person name="Honda M."/>
            <person name="Hosokawa S."/>
            <person name="Ichikawa Y."/>
            <person name="Idonuma A."/>
            <person name="Iijima M."/>
            <person name="Ikeda M."/>
            <person name="Ikeno M."/>
            <person name="Ito K."/>
            <person name="Ito S."/>
            <person name="Ito T."/>
            <person name="Ito Y."/>
            <person name="Ito Y."/>
            <person name="Iwabuchi A."/>
            <person name="Kamiya K."/>
            <person name="Karasawa W."/>
            <person name="Kurita K."/>
            <person name="Katagiri S."/>
            <person name="Kikuta A."/>
            <person name="Kobayashi H."/>
            <person name="Kobayashi N."/>
            <person name="Machita K."/>
            <person name="Maehara T."/>
            <person name="Masukawa M."/>
            <person name="Mizubayashi T."/>
            <person name="Mukai Y."/>
            <person name="Nagasaki H."/>
            <person name="Nagata Y."/>
            <person name="Naito S."/>
            <person name="Nakashima M."/>
            <person name="Nakama Y."/>
            <person name="Nakamichi Y."/>
            <person name="Nakamura M."/>
            <person name="Meguro A."/>
            <person name="Negishi M."/>
            <person name="Ohta I."/>
            <person name="Ohta T."/>
            <person name="Okamoto M."/>
            <person name="Ono N."/>
            <person name="Saji S."/>
            <person name="Sakaguchi M."/>
            <person name="Sakai K."/>
            <person name="Shibata M."/>
            <person name="Shimokawa T."/>
            <person name="Song J."/>
            <person name="Takazaki Y."/>
            <person name="Terasawa K."/>
            <person name="Tsugane M."/>
            <person name="Tsuji K."/>
            <person name="Ueda S."/>
            <person name="Waki K."/>
            <person name="Yamagata H."/>
            <person name="Yamamoto M."/>
            <person name="Yamamoto S."/>
            <person name="Yamane H."/>
            <person name="Yoshiki S."/>
            <person name="Yoshihara R."/>
            <person name="Yukawa K."/>
            <person name="Zhong H."/>
            <person name="Yano M."/>
            <person name="Yuan Q."/>
            <person name="Ouyang S."/>
            <person name="Liu J."/>
            <person name="Jones K.M."/>
            <person name="Gansberger K."/>
            <person name="Moffat K."/>
            <person name="Hill J."/>
            <person name="Bera J."/>
            <person name="Fadrosh D."/>
            <person name="Jin S."/>
            <person name="Johri S."/>
            <person name="Kim M."/>
            <person name="Overton L."/>
            <person name="Reardon M."/>
            <person name="Tsitrin T."/>
            <person name="Vuong H."/>
            <person name="Weaver B."/>
            <person name="Ciecko A."/>
            <person name="Tallon L."/>
            <person name="Jackson J."/>
            <person name="Pai G."/>
            <person name="Aken S.V."/>
            <person name="Utterback T."/>
            <person name="Reidmuller S."/>
            <person name="Feldblyum T."/>
            <person name="Hsiao J."/>
            <person name="Zismann V."/>
            <person name="Iobst S."/>
            <person name="de Vazeille A.R."/>
            <person name="Buell C.R."/>
            <person name="Ying K."/>
            <person name="Li Y."/>
            <person name="Lu T."/>
            <person name="Huang Y."/>
            <person name="Zhao Q."/>
            <person name="Feng Q."/>
            <person name="Zhang L."/>
            <person name="Zhu J."/>
            <person name="Weng Q."/>
            <person name="Mu J."/>
            <person name="Lu Y."/>
            <person name="Fan D."/>
            <person name="Liu Y."/>
            <person name="Guan J."/>
            <person name="Zhang Y."/>
            <person name="Yu S."/>
            <person name="Liu X."/>
            <person name="Zhang Y."/>
            <person name="Hong G."/>
            <person name="Han B."/>
            <person name="Choisne N."/>
            <person name="Demange N."/>
            <person name="Orjeda G."/>
            <person name="Samain S."/>
            <person name="Cattolico L."/>
            <person name="Pelletier E."/>
            <person name="Couloux A."/>
            <person name="Segurens B."/>
            <person name="Wincker P."/>
            <person name="D'Hont A."/>
            <person name="Scarpelli C."/>
            <person name="Weissenbach J."/>
            <person name="Salanoubat M."/>
            <person name="Quetier F."/>
            <person name="Yu Y."/>
            <person name="Kim H.R."/>
            <person name="Rambo T."/>
            <person name="Currie J."/>
            <person name="Collura K."/>
            <person name="Luo M."/>
            <person name="Yang T."/>
            <person name="Ammiraju J.S.S."/>
            <person name="Engler F."/>
            <person name="Soderlund C."/>
            <person name="Wing R.A."/>
            <person name="Palmer L.E."/>
            <person name="de la Bastide M."/>
            <person name="Spiegel L."/>
            <person name="Nascimento L."/>
            <person name="Zutavern T."/>
            <person name="O'Shaughnessy A."/>
            <person name="Dike S."/>
            <person name="Dedhia N."/>
            <person name="Preston R."/>
            <person name="Balija V."/>
            <person name="McCombie W.R."/>
            <person name="Chow T."/>
            <person name="Chen H."/>
            <person name="Chung M."/>
            <person name="Chen C."/>
            <person name="Shaw J."/>
            <person name="Wu H."/>
            <person name="Hsiao K."/>
            <person name="Chao Y."/>
            <person name="Chu M."/>
            <person name="Cheng C."/>
            <person name="Hour A."/>
            <person name="Lee P."/>
            <person name="Lin S."/>
            <person name="Lin Y."/>
            <person name="Liou J."/>
            <person name="Liu S."/>
            <person name="Hsing Y."/>
            <person name="Raghuvanshi S."/>
            <person name="Mohanty A."/>
            <person name="Bharti A.K."/>
            <person name="Gaur A."/>
            <person name="Gupta V."/>
            <person name="Kumar D."/>
            <person name="Ravi V."/>
            <person name="Vij S."/>
            <person name="Kapur A."/>
            <person name="Khurana P."/>
            <person name="Khurana P."/>
            <person name="Khurana J.P."/>
            <person name="Tyagi A.K."/>
            <person name="Gaikwad K."/>
            <person name="Singh A."/>
            <person name="Dalal V."/>
            <person name="Srivastava S."/>
            <person name="Dixit A."/>
            <person name="Pal A.K."/>
            <person name="Ghazi I.A."/>
            <person name="Yadav M."/>
            <person name="Pandit A."/>
            <person name="Bhargava A."/>
            <person name="Sureshbabu K."/>
            <person name="Batra K."/>
            <person name="Sharma T.R."/>
            <person name="Mohapatra T."/>
            <person name="Singh N.K."/>
            <person name="Messing J."/>
            <person name="Nelson A.B."/>
            <person name="Fuks G."/>
            <person name="Kavchok S."/>
            <person name="Keizer G."/>
            <person name="Linton E."/>
            <person name="Llaca V."/>
            <person name="Song R."/>
            <person name="Tanyolac B."/>
            <person name="Young S."/>
            <person name="Ho-Il K."/>
            <person name="Hahn J.H."/>
            <person name="Sangsakoo G."/>
            <person name="Vanavichit A."/>
            <person name="de Mattos Luiz.A.T."/>
            <person name="Zimmer P.D."/>
            <person name="Malone G."/>
            <person name="Dellagostin O."/>
            <person name="de Oliveira A.C."/>
            <person name="Bevan M."/>
            <person name="Bancroft I."/>
            <person name="Minx P."/>
            <person name="Cordum H."/>
            <person name="Wilson R."/>
            <person name="Cheng Z."/>
            <person name="Jin W."/>
            <person name="Jiang J."/>
            <person name="Leong S.A."/>
            <person name="Iwama H."/>
            <person name="Gojobori T."/>
            <person name="Itoh T."/>
            <person name="Niimura Y."/>
            <person name="Fujii Y."/>
            <person name="Habara T."/>
            <person name="Sakai H."/>
            <person name="Sato Y."/>
            <person name="Wilson G."/>
            <person name="Kumar K."/>
            <person name="McCouch S."/>
            <person name="Juretic N."/>
            <person name="Hoen D."/>
            <person name="Wright S."/>
            <person name="Bruskiewich R."/>
            <person name="Bureau T."/>
            <person name="Miyao A."/>
            <person name="Hirochika H."/>
            <person name="Nishikawa T."/>
            <person name="Kadowaki K."/>
            <person name="Sugiura M."/>
            <person name="Burr B."/>
            <person name="Sasaki T."/>
        </authorList>
    </citation>
    <scope>NUCLEOTIDE SEQUENCE [LARGE SCALE GENOMIC DNA]</scope>
    <source>
        <strain evidence="5">cv. Nipponbare</strain>
    </source>
</reference>
<protein>
    <submittedName>
        <fullName evidence="3">Uncharacterized protein</fullName>
    </submittedName>
</protein>
<reference evidence="5" key="4">
    <citation type="journal article" date="2008" name="Nucleic Acids Res.">
        <title>The rice annotation project database (RAP-DB): 2008 update.</title>
        <authorList>
            <consortium name="The rice annotation project (RAP)"/>
        </authorList>
    </citation>
    <scope>GENOME REANNOTATION</scope>
    <source>
        <strain evidence="5">cv. Nipponbare</strain>
    </source>
</reference>
<evidence type="ECO:0000313" key="4">
    <source>
        <dbReference type="EMBL" id="AAV32209.1"/>
    </source>
</evidence>
<dbReference type="AlphaFoldDB" id="Q65XQ6"/>
<feature type="region of interest" description="Disordered" evidence="2">
    <location>
        <begin position="72"/>
        <end position="120"/>
    </location>
</feature>
<reference evidence="4" key="2">
    <citation type="submission" date="2004-10" db="EMBL/GenBank/DDBJ databases">
        <title>Oryza sativa PAC P0001A07 genomic sequence.</title>
        <authorList>
            <person name="Chow T.-Y."/>
            <person name="Hsing Y.-I.C."/>
            <person name="Chen C.-S."/>
            <person name="Chen H.-H."/>
            <person name="Liu S.-M."/>
            <person name="Chao Y.-T."/>
            <person name="Chang S.-J."/>
            <person name="Chen H.-C."/>
            <person name="Chen S.-K."/>
            <person name="Chen T.-R."/>
            <person name="Chen Y.-L."/>
            <person name="Cheng C.-H."/>
            <person name="Chung C.-I."/>
            <person name="Han S.-Y."/>
            <person name="Hsiao S.-H."/>
            <person name="Hsiung J.-N."/>
            <person name="Hsu C.-H."/>
            <person name="Huang J.-J."/>
            <person name="Kau P.-I."/>
            <person name="Lee M.-C."/>
            <person name="Leu H.-L."/>
            <person name="Li Y.-F."/>
            <person name="Lin S.-J."/>
            <person name="Lin Y.-C."/>
            <person name="Wu S.-W."/>
            <person name="Yu C.-Y."/>
            <person name="Yu S.-W."/>
            <person name="Wu H.-P."/>
            <person name="Shaw J.-F."/>
        </authorList>
    </citation>
    <scope>NUCLEOTIDE SEQUENCE</scope>
</reference>
<name>Q65XQ6_ORYSJ</name>
<gene>
    <name evidence="3" type="ORF">OSJNBa0072C16.5</name>
    <name evidence="4" type="ORF">P0001A07.16</name>
</gene>
<evidence type="ECO:0000256" key="1">
    <source>
        <dbReference type="SAM" id="Coils"/>
    </source>
</evidence>
<evidence type="ECO:0000313" key="3">
    <source>
        <dbReference type="EMBL" id="AAU44146.1"/>
    </source>
</evidence>
<organism evidence="3 5">
    <name type="scientific">Oryza sativa subsp. japonica</name>
    <name type="common">Rice</name>
    <dbReference type="NCBI Taxonomy" id="39947"/>
    <lineage>
        <taxon>Eukaryota</taxon>
        <taxon>Viridiplantae</taxon>
        <taxon>Streptophyta</taxon>
        <taxon>Embryophyta</taxon>
        <taxon>Tracheophyta</taxon>
        <taxon>Spermatophyta</taxon>
        <taxon>Magnoliopsida</taxon>
        <taxon>Liliopsida</taxon>
        <taxon>Poales</taxon>
        <taxon>Poaceae</taxon>
        <taxon>BOP clade</taxon>
        <taxon>Oryzoideae</taxon>
        <taxon>Oryzeae</taxon>
        <taxon>Oryzinae</taxon>
        <taxon>Oryza</taxon>
        <taxon>Oryza sativa</taxon>
    </lineage>
</organism>
<dbReference type="EMBL" id="AC084218">
    <property type="protein sequence ID" value="AAV32209.1"/>
    <property type="molecule type" value="Genomic_DNA"/>
</dbReference>
<keyword evidence="1" id="KW-0175">Coiled coil</keyword>
<proteinExistence type="predicted"/>
<dbReference type="EMBL" id="AC093493">
    <property type="protein sequence ID" value="AAU44146.1"/>
    <property type="molecule type" value="Genomic_DNA"/>
</dbReference>
<evidence type="ECO:0000256" key="2">
    <source>
        <dbReference type="SAM" id="MobiDB-lite"/>
    </source>
</evidence>
<sequence>MDERRVHLSNSDSGFRSHGLGVVVGLASAISWTPPPITSSFHNPHHLVDISKHMDADANADDATILNPAAAAEGKEKKTDQEEAVAGTTEQPRRVKLPAELHPGGPSPNFGDMDDDSPEHRREREELHAYLDKVELEFEAFQEEVRREVQETGGYLQTFDEAAHADMEEFIAQAMEEWTGTGLNRVSTLN</sequence>